<accession>A0ABT0Y521</accession>
<comment type="caution">
    <text evidence="5">The sequence shown here is derived from an EMBL/GenBank/DDBJ whole genome shotgun (WGS) entry which is preliminary data.</text>
</comment>
<dbReference type="InterPro" id="IPR009057">
    <property type="entry name" value="Homeodomain-like_sf"/>
</dbReference>
<keyword evidence="1" id="KW-0805">Transcription regulation</keyword>
<dbReference type="PANTHER" id="PTHR46796:SF13">
    <property type="entry name" value="HTH-TYPE TRANSCRIPTIONAL ACTIVATOR RHAS"/>
    <property type="match status" value="1"/>
</dbReference>
<evidence type="ECO:0000313" key="6">
    <source>
        <dbReference type="Proteomes" id="UP001523216"/>
    </source>
</evidence>
<dbReference type="PROSITE" id="PS01124">
    <property type="entry name" value="HTH_ARAC_FAMILY_2"/>
    <property type="match status" value="1"/>
</dbReference>
<dbReference type="SUPFAM" id="SSF46689">
    <property type="entry name" value="Homeodomain-like"/>
    <property type="match status" value="2"/>
</dbReference>
<keyword evidence="2" id="KW-0238">DNA-binding</keyword>
<dbReference type="InterPro" id="IPR018062">
    <property type="entry name" value="HTH_AraC-typ_CS"/>
</dbReference>
<dbReference type="Gene3D" id="1.10.10.60">
    <property type="entry name" value="Homeodomain-like"/>
    <property type="match status" value="2"/>
</dbReference>
<evidence type="ECO:0000259" key="4">
    <source>
        <dbReference type="PROSITE" id="PS01124"/>
    </source>
</evidence>
<reference evidence="5 6" key="1">
    <citation type="submission" date="2022-06" db="EMBL/GenBank/DDBJ databases">
        <title>Actinoplanes abujensis sp. nov., isolated from Nigerian arid soil.</title>
        <authorList>
            <person name="Ding P."/>
        </authorList>
    </citation>
    <scope>NUCLEOTIDE SEQUENCE [LARGE SCALE GENOMIC DNA]</scope>
    <source>
        <strain evidence="6">TRM88002</strain>
    </source>
</reference>
<evidence type="ECO:0000256" key="2">
    <source>
        <dbReference type="ARBA" id="ARBA00023125"/>
    </source>
</evidence>
<dbReference type="InterPro" id="IPR018060">
    <property type="entry name" value="HTH_AraC"/>
</dbReference>
<dbReference type="Pfam" id="PF12852">
    <property type="entry name" value="Cupin_6"/>
    <property type="match status" value="1"/>
</dbReference>
<keyword evidence="3" id="KW-0804">Transcription</keyword>
<feature type="domain" description="HTH araC/xylS-type" evidence="4">
    <location>
        <begin position="184"/>
        <end position="282"/>
    </location>
</feature>
<dbReference type="SMART" id="SM00342">
    <property type="entry name" value="HTH_ARAC"/>
    <property type="match status" value="1"/>
</dbReference>
<evidence type="ECO:0000256" key="3">
    <source>
        <dbReference type="ARBA" id="ARBA00023163"/>
    </source>
</evidence>
<dbReference type="Pfam" id="PF12833">
    <property type="entry name" value="HTH_18"/>
    <property type="match status" value="1"/>
</dbReference>
<keyword evidence="6" id="KW-1185">Reference proteome</keyword>
<dbReference type="PROSITE" id="PS00041">
    <property type="entry name" value="HTH_ARAC_FAMILY_1"/>
    <property type="match status" value="1"/>
</dbReference>
<dbReference type="RefSeq" id="WP_251801069.1">
    <property type="nucleotide sequence ID" value="NZ_JAMQOL010000038.1"/>
</dbReference>
<dbReference type="EMBL" id="JAMQOL010000038">
    <property type="protein sequence ID" value="MCM4081129.1"/>
    <property type="molecule type" value="Genomic_DNA"/>
</dbReference>
<dbReference type="InterPro" id="IPR050204">
    <property type="entry name" value="AraC_XylS_family_regulators"/>
</dbReference>
<gene>
    <name evidence="5" type="ORF">LXN57_26495</name>
</gene>
<organism evidence="5 6">
    <name type="scientific">Paractinoplanes hotanensis</name>
    <dbReference type="NCBI Taxonomy" id="2906497"/>
    <lineage>
        <taxon>Bacteria</taxon>
        <taxon>Bacillati</taxon>
        <taxon>Actinomycetota</taxon>
        <taxon>Actinomycetes</taxon>
        <taxon>Micromonosporales</taxon>
        <taxon>Micromonosporaceae</taxon>
        <taxon>Paractinoplanes</taxon>
    </lineage>
</organism>
<evidence type="ECO:0000256" key="1">
    <source>
        <dbReference type="ARBA" id="ARBA00023015"/>
    </source>
</evidence>
<evidence type="ECO:0000313" key="5">
    <source>
        <dbReference type="EMBL" id="MCM4081129.1"/>
    </source>
</evidence>
<dbReference type="PANTHER" id="PTHR46796">
    <property type="entry name" value="HTH-TYPE TRANSCRIPTIONAL ACTIVATOR RHAS-RELATED"/>
    <property type="match status" value="1"/>
</dbReference>
<dbReference type="InterPro" id="IPR032783">
    <property type="entry name" value="AraC_lig"/>
</dbReference>
<dbReference type="Proteomes" id="UP001523216">
    <property type="component" value="Unassembled WGS sequence"/>
</dbReference>
<sequence length="295" mass="31528">MSQAIAALRVGRGTVRRFRQSGTWGLSYTGLTGSGFHLVLHGTGWLLPEAGPAIELSAGDVVLITSGADHGLASEPRPLRGLAPVELGDLEPDPAPADFEFLCGAYRLPPGLGVHPYLTVLPDPIVVRPLHGDDSVAALLDRQQSAGLVVEATRHALLDLVLADALRRWLATAEWPATRDPKVTAAISAIDASPDTRWTVQDLSRAAGMSRATFTRRFTSAVGHPPASYLLAHRLRRAALLLRETDAPVAAIARRTGYLTEAALAHAFRREFGIAPGAFRRAQRGADAEPAKELM</sequence>
<protein>
    <submittedName>
        <fullName evidence="5">AraC family transcriptional regulator</fullName>
    </submittedName>
</protein>
<name>A0ABT0Y521_9ACTN</name>
<proteinExistence type="predicted"/>